<dbReference type="InterPro" id="IPR013097">
    <property type="entry name" value="Dabb"/>
</dbReference>
<name>A0ABU6JR45_9GAMM</name>
<protein>
    <submittedName>
        <fullName evidence="3">Dabb family protein</fullName>
    </submittedName>
</protein>
<evidence type="ECO:0000259" key="2">
    <source>
        <dbReference type="PROSITE" id="PS51502"/>
    </source>
</evidence>
<dbReference type="PANTHER" id="PTHR33178:SF10">
    <property type="entry name" value="STRESS-RESPONSE A_B BARREL DOMAIN-CONTAINING PROTEIN"/>
    <property type="match status" value="1"/>
</dbReference>
<comment type="subunit">
    <text evidence="1">Homodimer.</text>
</comment>
<organism evidence="3 4">
    <name type="scientific">Brenneria populi</name>
    <dbReference type="NCBI Taxonomy" id="1505588"/>
    <lineage>
        <taxon>Bacteria</taxon>
        <taxon>Pseudomonadati</taxon>
        <taxon>Pseudomonadota</taxon>
        <taxon>Gammaproteobacteria</taxon>
        <taxon>Enterobacterales</taxon>
        <taxon>Pectobacteriaceae</taxon>
        <taxon>Brenneria</taxon>
    </lineage>
</organism>
<evidence type="ECO:0000313" key="3">
    <source>
        <dbReference type="EMBL" id="MEC5342881.1"/>
    </source>
</evidence>
<proteinExistence type="predicted"/>
<dbReference type="Pfam" id="PF07876">
    <property type="entry name" value="Dabb"/>
    <property type="match status" value="1"/>
</dbReference>
<dbReference type="InterPro" id="IPR044662">
    <property type="entry name" value="HS1/DABB1-like"/>
</dbReference>
<reference evidence="3 4" key="1">
    <citation type="journal article" date="2017" name="Int. J. Syst. Evol. Microbiol.">
        <title>Brenneria populi subsp. brevivirga subsp. nov. isolated from symptomatic bark of Populus x euramericana canker, and description of Brenneria populi subsp. populi subsp. nov.</title>
        <authorList>
            <person name="Zheng M.H."/>
            <person name="Piao C.G."/>
            <person name="Xue H."/>
            <person name="Guo M.W."/>
            <person name="Li Y."/>
        </authorList>
    </citation>
    <scope>NUCLEOTIDE SEQUENCE [LARGE SCALE GENOMIC DNA]</scope>
    <source>
        <strain evidence="3 4">D9-5</strain>
    </source>
</reference>
<dbReference type="SUPFAM" id="SSF54909">
    <property type="entry name" value="Dimeric alpha+beta barrel"/>
    <property type="match status" value="1"/>
</dbReference>
<gene>
    <name evidence="3" type="ORF">VSX58_09755</name>
</gene>
<dbReference type="SMART" id="SM00886">
    <property type="entry name" value="Dabb"/>
    <property type="match status" value="1"/>
</dbReference>
<evidence type="ECO:0000256" key="1">
    <source>
        <dbReference type="ARBA" id="ARBA00011738"/>
    </source>
</evidence>
<dbReference type="EMBL" id="JAYWTM010000006">
    <property type="protein sequence ID" value="MEC5342881.1"/>
    <property type="molecule type" value="Genomic_DNA"/>
</dbReference>
<dbReference type="RefSeq" id="WP_327617871.1">
    <property type="nucleotide sequence ID" value="NZ_JAYWTM010000006.1"/>
</dbReference>
<dbReference type="InterPro" id="IPR011008">
    <property type="entry name" value="Dimeric_a/b-barrel"/>
</dbReference>
<evidence type="ECO:0000313" key="4">
    <source>
        <dbReference type="Proteomes" id="UP001309705"/>
    </source>
</evidence>
<comment type="caution">
    <text evidence="3">The sequence shown here is derived from an EMBL/GenBank/DDBJ whole genome shotgun (WGS) entry which is preliminary data.</text>
</comment>
<dbReference type="Proteomes" id="UP001309705">
    <property type="component" value="Unassembled WGS sequence"/>
</dbReference>
<dbReference type="Gene3D" id="3.30.70.100">
    <property type="match status" value="1"/>
</dbReference>
<dbReference type="PROSITE" id="PS51502">
    <property type="entry name" value="S_R_A_B_BARREL"/>
    <property type="match status" value="1"/>
</dbReference>
<keyword evidence="4" id="KW-1185">Reference proteome</keyword>
<dbReference type="PANTHER" id="PTHR33178">
    <property type="match status" value="1"/>
</dbReference>
<accession>A0ABU6JR45</accession>
<sequence>MIRHILLIAFTDTASASEIEAVRAAFLRMTENVEGVQAVEWGCNDSPEGKNGGFTHCVMMTFRDEQARQRYLPHPKHDELKTIFRPILNDIIVLDYTLLPDNQRMQG</sequence>
<feature type="domain" description="Stress-response A/B barrel" evidence="2">
    <location>
        <begin position="2"/>
        <end position="96"/>
    </location>
</feature>